<dbReference type="EMBL" id="JACHIU010000001">
    <property type="protein sequence ID" value="MBB6472967.1"/>
    <property type="molecule type" value="Genomic_DNA"/>
</dbReference>
<reference evidence="5 6" key="1">
    <citation type="submission" date="2020-08" db="EMBL/GenBank/DDBJ databases">
        <title>Sequencing the genomes of 1000 actinobacteria strains.</title>
        <authorList>
            <person name="Klenk H.-P."/>
        </authorList>
    </citation>
    <scope>NUCLEOTIDE SEQUENCE [LARGE SCALE GENOMIC DNA]</scope>
    <source>
        <strain evidence="5 6">DSM 44936</strain>
    </source>
</reference>
<dbReference type="PANTHER" id="PTHR43464">
    <property type="entry name" value="METHYLTRANSFERASE"/>
    <property type="match status" value="1"/>
</dbReference>
<dbReference type="EC" id="2.1.1.222" evidence="5"/>
<gene>
    <name evidence="5" type="ORF">BJ992_002398</name>
</gene>
<dbReference type="GO" id="GO:0061542">
    <property type="term" value="F:3-demethylubiquinol 3-O-methyltransferase activity"/>
    <property type="evidence" value="ECO:0007669"/>
    <property type="project" value="UniProtKB-EC"/>
</dbReference>
<dbReference type="Gene3D" id="3.40.50.150">
    <property type="entry name" value="Vaccinia Virus protein VP39"/>
    <property type="match status" value="1"/>
</dbReference>
<dbReference type="PANTHER" id="PTHR43464:SF19">
    <property type="entry name" value="UBIQUINONE BIOSYNTHESIS O-METHYLTRANSFERASE, MITOCHONDRIAL"/>
    <property type="match status" value="1"/>
</dbReference>
<evidence type="ECO:0000256" key="3">
    <source>
        <dbReference type="ARBA" id="ARBA00022691"/>
    </source>
</evidence>
<keyword evidence="6" id="KW-1185">Reference proteome</keyword>
<feature type="domain" description="Methyltransferase type 12" evidence="4">
    <location>
        <begin position="54"/>
        <end position="151"/>
    </location>
</feature>
<evidence type="ECO:0000313" key="6">
    <source>
        <dbReference type="Proteomes" id="UP000555564"/>
    </source>
</evidence>
<comment type="caution">
    <text evidence="5">The sequence shown here is derived from an EMBL/GenBank/DDBJ whole genome shotgun (WGS) entry which is preliminary data.</text>
</comment>
<dbReference type="EC" id="2.1.1.64" evidence="5"/>
<dbReference type="InterPro" id="IPR029063">
    <property type="entry name" value="SAM-dependent_MTases_sf"/>
</dbReference>
<evidence type="ECO:0000256" key="2">
    <source>
        <dbReference type="ARBA" id="ARBA00022679"/>
    </source>
</evidence>
<dbReference type="SUPFAM" id="SSF53335">
    <property type="entry name" value="S-adenosyl-L-methionine-dependent methyltransferases"/>
    <property type="match status" value="1"/>
</dbReference>
<sequence length="276" mass="30535">MAVDERRRSADERFAFGENWLRYLDVVDERRIADATASLTAALEAGDLAGRTFLDVGCGSGLFSLAAHRLGAKVHSFDYDPASVAACEELRRRFAPHGDWTIERGSILDDDHMRRLGRFDVVYSWGVLHHTGEMWRAVDAAARLVAPGGALYIAIYNDQGLPSRLWWKVKHRYVRSGPLARGALLLSGGTYFGARRLVGRLAGEGDGGSPRARVRRRGMSARHDLVDWIGGFPFEVATPEQVFGHLRGRGFQLTFLRTCKGRLGCNEYVFAAPGGD</sequence>
<dbReference type="GO" id="GO:0032259">
    <property type="term" value="P:methylation"/>
    <property type="evidence" value="ECO:0007669"/>
    <property type="project" value="UniProtKB-KW"/>
</dbReference>
<dbReference type="CDD" id="cd02440">
    <property type="entry name" value="AdoMet_MTases"/>
    <property type="match status" value="1"/>
</dbReference>
<dbReference type="AlphaFoldDB" id="A0A7X0M680"/>
<dbReference type="Pfam" id="PF08242">
    <property type="entry name" value="Methyltransf_12"/>
    <property type="match status" value="1"/>
</dbReference>
<protein>
    <submittedName>
        <fullName evidence="5">2-polyprenyl-6-hydroxyphenyl methylase/3-demethylubiquinone-9 3-methyltransferase</fullName>
        <ecNumber evidence="5">2.1.1.222</ecNumber>
        <ecNumber evidence="5">2.1.1.64</ecNumber>
    </submittedName>
</protein>
<keyword evidence="3" id="KW-0949">S-adenosyl-L-methionine</keyword>
<dbReference type="Proteomes" id="UP000555564">
    <property type="component" value="Unassembled WGS sequence"/>
</dbReference>
<name>A0A7X0M680_9ACTN</name>
<evidence type="ECO:0000256" key="1">
    <source>
        <dbReference type="ARBA" id="ARBA00022603"/>
    </source>
</evidence>
<dbReference type="RefSeq" id="WP_221474777.1">
    <property type="nucleotide sequence ID" value="NZ_BAAALO010000032.1"/>
</dbReference>
<keyword evidence="2 5" id="KW-0808">Transferase</keyword>
<evidence type="ECO:0000313" key="5">
    <source>
        <dbReference type="EMBL" id="MBB6472967.1"/>
    </source>
</evidence>
<dbReference type="GO" id="GO:0102208">
    <property type="term" value="F:2-polyprenyl-6-hydroxyphenol methylase activity"/>
    <property type="evidence" value="ECO:0007669"/>
    <property type="project" value="UniProtKB-EC"/>
</dbReference>
<dbReference type="InterPro" id="IPR013217">
    <property type="entry name" value="Methyltransf_12"/>
</dbReference>
<proteinExistence type="predicted"/>
<evidence type="ECO:0000259" key="4">
    <source>
        <dbReference type="Pfam" id="PF08242"/>
    </source>
</evidence>
<keyword evidence="1 5" id="KW-0489">Methyltransferase</keyword>
<keyword evidence="5" id="KW-0830">Ubiquinone</keyword>
<accession>A0A7X0M680</accession>
<organism evidence="5 6">
    <name type="scientific">Sphaerisporangium rubeum</name>
    <dbReference type="NCBI Taxonomy" id="321317"/>
    <lineage>
        <taxon>Bacteria</taxon>
        <taxon>Bacillati</taxon>
        <taxon>Actinomycetota</taxon>
        <taxon>Actinomycetes</taxon>
        <taxon>Streptosporangiales</taxon>
        <taxon>Streptosporangiaceae</taxon>
        <taxon>Sphaerisporangium</taxon>
    </lineage>
</organism>